<dbReference type="Pfam" id="PF00501">
    <property type="entry name" value="AMP-binding"/>
    <property type="match status" value="3"/>
</dbReference>
<evidence type="ECO:0000256" key="1">
    <source>
        <dbReference type="ARBA" id="ARBA00001957"/>
    </source>
</evidence>
<dbReference type="InterPro" id="IPR009081">
    <property type="entry name" value="PP-bd_ACP"/>
</dbReference>
<dbReference type="InterPro" id="IPR025110">
    <property type="entry name" value="AMP-bd_C"/>
</dbReference>
<dbReference type="InterPro" id="IPR020806">
    <property type="entry name" value="PKS_PP-bd"/>
</dbReference>
<dbReference type="Pfam" id="PF00550">
    <property type="entry name" value="PP-binding"/>
    <property type="match status" value="3"/>
</dbReference>
<dbReference type="InterPro" id="IPR023213">
    <property type="entry name" value="CAT-like_dom_sf"/>
</dbReference>
<evidence type="ECO:0000256" key="2">
    <source>
        <dbReference type="ARBA" id="ARBA00006432"/>
    </source>
</evidence>
<dbReference type="STRING" id="1004.SAMN05661012_06028"/>
<dbReference type="NCBIfam" id="TIGR01720">
    <property type="entry name" value="NRPS-para261"/>
    <property type="match status" value="1"/>
</dbReference>
<comment type="similarity">
    <text evidence="2">Belongs to the ATP-dependent AMP-binding enzyme family.</text>
</comment>
<dbReference type="InterPro" id="IPR045851">
    <property type="entry name" value="AMP-bd_C_sf"/>
</dbReference>
<dbReference type="Proteomes" id="UP001326715">
    <property type="component" value="Chromosome"/>
</dbReference>
<evidence type="ECO:0000259" key="6">
    <source>
        <dbReference type="PROSITE" id="PS50075"/>
    </source>
</evidence>
<dbReference type="Gene3D" id="3.30.559.30">
    <property type="entry name" value="Nonribosomal peptide synthetase, condensation domain"/>
    <property type="match status" value="5"/>
</dbReference>
<dbReference type="Gene3D" id="3.30.300.30">
    <property type="match status" value="3"/>
</dbReference>
<sequence length="3862" mass="430852">MNEFSLQEFTVTSYWTDKIKQAGGAAFYSILPLEGTVPERRQYHHELPAEVAKAVIRTSREKDINIYKLSMAALYILLGKYSQRPDLLLTTGSVQLDAVVPASQPLPLFFAVPYEEEMTVKELLKQVHDELERNINRQHYNYAAFAELLDEQPELNEQAFAVAFSYEPLTAIHEHLFNAPLFFRLFREESRLWLQIDYNAAIYNTDYVQLLAHHLQRTLEIITTDLNLTIADINFITEEDKARLFGWFNDTVTSFQEQPVIEQFEQQALQTPDAVAVKSGDVVLTYRQLNDRANEVAWFLKHERGLQHQDKVSLMVNRSEKIIIGIIAILKAGGVYIPIDLSSPQDRVRFFMEDSGSRIVLTEKSLVEQTPDAEAMGYLAMEDIPAIPADNPILARDPHELVYMIYTSGTTGKPKGAMVHHLGLANHVSWFRRRFAITPADSTMLINSYSFDGCYSYIWATLTSGATLHVPNDSFFDPDKTLRYIKQEQITFLKMVPSTFGVLVNSATFDEDPEVCLSVRMLKQGGETINVKNLRKYFERNPHVELGNHYGATEATIGSVAWWITNDTIGDFTRQPVLGQPFDNQQVYVLNSRNELLPVGVPGEIAIGGVGVGKGYHRREELTARKFIDNPFRPGEKLYRTGDHGRWLPSGKLEFFGRIDNQVKIRGFRVELDEVAETLKDHYQVRDAIVLVYSKDGQDQLAAYFVTEAETPDITDIQEFMKGRLPDYMIPVYYIPLQRLPLTPNGKIDKRALPDAGDYRPQFRGSAVEPRTTAETQLKEIWEQLLDISGIGVTDNFFEIGGHSLKATQLIAMIHKQLRVSLPLKEVFLHPTIEEQAKLLESATGDTFTDITPVPQQADYEVSHAQKRMWLIAGMDAEPTAYNIPHGTYLEGNIDVAAFEKALTTLVARHEILRTVFVVKDGLPRQRVQTPAESGFHLEFKDLRNTAGKDFVAAEIAGAEAATIFDLAEGPLVRAVLLQLEDQRFMFLFTLHHIISDGWSTGVFFSDILKLYHAYTNNLQVALAPLHIQYKDFTAWQNALLASDAADAHRAYWLGRLGNDRPVLELPADFNRPKIMTFKGEYLSKQLPASVQNKLQQYAAANNLSLYMVLMGAVKSLLYRYTGLADLIVGTPVAGREHASLADQIGFYVNTLAIRTAIREGESFDQFVRGTVKDALLEGYEHQSYPFDQLIDDLQLERDMSRPPLFNVMVVMQNNTVARDGLLDQSGLRAIPFSNQKPVSKFDLTIDFEEGADGLTMGIEYYSDLFAEVRMQRMLEHLGNLIEAVSANPGLLIEEVEYLSAGELQEIASFAGTYSPTHPALTVHGEFEKQVAEAPLATAVVDAHTSYNYEDLNTKAGRLATLLQQHSSLQPQQVVMVAMSRSAEFVVAMLATLKAGGAYLPVEVHLPVDRLLQLLELTQAAAVITDDANIREQLHQQVPVIYTPDTEWEHITPAAPMAAVNGDSLAYIMFTSGSTGTPKGVMIEHRNIVSRLREQPLLHFSAQDVFLQTGSLSFDAATFEIWGPLLNGGCVHLLPLPQLLDPRQLAVALQTRAVSVAFFTTSWLNQLVDINPAIFRGMHRLYTGGEAMSAPHIRKLHQHSPELIIYNCYGPTEITAFATLFRVDNRIEEEAAIGYPMTNDLVYIMDKHQRIVPKGIPGELLLGGGGLSRGYINDGERTARQFIEHAGIRMYKTGDLVAWGEDGRIMFLGRLDDQVKIRGYRVEPDEVAAVMQTCAGVKEAVVVVHRKSNNEKMLAGYYTLTETGEQEDLRSFLAKVLPAYMVPASLIALDVMPLNANGKIDRKALPEPQPEAAGYVAPRNETETQLATIWERLLGISLVGIYDNFFALGGHSLLATRLISAIREEMQLQASPKDIFTSQTIAELAPVLTAAQNALPAITAYTGTEKVPLSFAQERLWFIDQLEGSVQYHMPVLLRINGKLNIGALELALRGLLERHEVLRTIITEEDGKAYQSVRNVEDWQLQIIRNPQYADQRLLHAAVNERVAQPFRLSADYMLKAWLMEIGQEEHTLLILMHHIATDGWSVGITIRELSALYNAYNTGTVAELPQLNVQYRDFALWQRRYFTSDRLALQAAYWKNQLADVAPLNLLTDFPRPAVQSTRGACYTFHIDTVQTQTLKQLSLHEDATLFMTLLTAFKVLLHRYTGQDDICVGAPIAGRTRQEVEGLIGFFVNTLALRTDLSNNPAFTTLLQQVKATTLSAYEHQELPFEKVVDIAGGSRELSATPLFQAMFALNNTPASNNSTLADLQLIAEDLDQTTAKVDVSFSLEESEDGIQGNVVYCTDLFTPDTIAQLVRHFLQLLEAISITPDAQIGALPMLQADELELVLHQFNNSTPGFAIAETDNILEMFAHQVAIHPDFTALVTDDAQVTYAELDRRSDALAYYLQQLGVAAGTLVPMCLERSIDMITGILAILKAGAAYLPIDPAYPRERIQYTVEDSGAAIMLTSSSCDPVMNLDISLQLVVLDTLQDLSAAQPLPVNHQAGNLAYVIYTSGSTGRPKGVLVEHRGVVNLVKGLITALDLRPGQRFLQFSSFGFDASCYEIFTSLLSGGCLVLPKQDTLLAADGFGSMVNRHKVEIVLLPPSYQHAIRENTGTIHTIISGGEALLPEDAKYFKEKGIRVYNAYGPTENTIITTLTDNPLLQSTVVIGPPVANVRVYVLDKYNNICPPRVAGEICAGGPGVARGYLNRPELTCEKFIADTFLPVQGGRCYRTGDLGRWLPSGDVEFLGRIDDQVKIRGYRIELGEINNVLQECALVKQAVVMARNNKRNRLSLVAYVVPVGEFNREAVTDFLRGRLPEYMIPSLVEMDRLPVTASGKIDKQALPAVEETAADTTTYTGPRNETEKALVRIWEELLQVPRVSIYDNFFELGGDSIISIQLVSRARRAGYILHPRDIFRHQHIAALATAVSTTREIMAEQGQLTGSVGLLPVQYWFFEQQFAAAHHFNQSILLHIDKSLDAAILNTVLTALAERHDMLRARYRQHKGSWMQEYGEAMPVVVNETATNGDEITAICERYQASLDIEAGPLQQCVRIETPLTEANNRLFIAVHHLVVDGVSWRIILEDMAVMLEAALTGTVLPAAAKTSSYRQWQDALCRYAVSPATLSELPYWEHIVNAYTPLPTDRKAPAAARSQVHTHTVKLPVTVTRNLLGKAQQVYNTGINDWLLAALARTISEWSGNSRVLITLEGHGREAIAPELDTTQTVGWFTNMYPLLLETGQGVASADLVRHVKEQLRALPAKGMGYGALRYLHPNMAIRESLRLPATDIIFNYLGQLDNITSNAGNLSIAAESTGESVGGNNAFNAKLEITVSVAEGQLYISWTFNPAQYNVANIEILAARNIVLLQELLDAALALPQPVASPSDFGLTGSITISQLDHLLRTHQPQQVYSLGPVQQQMLHASIRVPQNGTWLVQVNCDVTGADENLLQQAWNHVIANHSILRTAIYHELTEHAVQGVHQNVSMPSVTLHYENLEPDMVEAAVEAFLEQDKHTDFDLSQPPLMRIAYIHLPGGRLKMVWTLHHIILDGWSMSTLVDEWMKASEDLLQGRPLMKGTADNYEDYIRFTASQDQHVAAGFWQQHLKALKAPLWLPFAGTRADRNFAPGIFRDEKLLLDERQTAAISQFCQQHHITMNTFIQGVWAFLLYKYTRSRNIVYGVILTTRPAEIDQVERRVGPYINIIPLAAAISPAVPLIAWLQGLQDGHSLAASQPYISLESLQEITGIADLFDSVLFFENYPLGEQAENEDRRLQLDNICMHEHNNYLLSLFVGVGNELVVRFNYNSSLLQATDIAVISHHFQVVVQHMLRHPEGAVTGIRLTTAAHLKDAFANTGVGKRKRKPLSK</sequence>
<dbReference type="GO" id="GO:0043041">
    <property type="term" value="P:amino acid activation for nonribosomal peptide biosynthetic process"/>
    <property type="evidence" value="ECO:0007669"/>
    <property type="project" value="TreeGrafter"/>
</dbReference>
<dbReference type="InterPro" id="IPR006162">
    <property type="entry name" value="Ppantetheine_attach_site"/>
</dbReference>
<organism evidence="7 9">
    <name type="scientific">Chitinophaga sancti</name>
    <dbReference type="NCBI Taxonomy" id="1004"/>
    <lineage>
        <taxon>Bacteria</taxon>
        <taxon>Pseudomonadati</taxon>
        <taxon>Bacteroidota</taxon>
        <taxon>Chitinophagia</taxon>
        <taxon>Chitinophagales</taxon>
        <taxon>Chitinophagaceae</taxon>
        <taxon>Chitinophaga</taxon>
    </lineage>
</organism>
<reference evidence="7 9" key="1">
    <citation type="submission" date="2016-11" db="EMBL/GenBank/DDBJ databases">
        <authorList>
            <person name="Jaros S."/>
            <person name="Januszkiewicz K."/>
            <person name="Wedrychowicz H."/>
        </authorList>
    </citation>
    <scope>NUCLEOTIDE SEQUENCE [LARGE SCALE GENOMIC DNA]</scope>
    <source>
        <strain evidence="7 9">DSM 784</strain>
    </source>
</reference>
<dbReference type="Pfam" id="PF00668">
    <property type="entry name" value="Condensation"/>
    <property type="match status" value="4"/>
</dbReference>
<dbReference type="InterPro" id="IPR036736">
    <property type="entry name" value="ACP-like_sf"/>
</dbReference>
<dbReference type="InterPro" id="IPR001242">
    <property type="entry name" value="Condensation_dom"/>
</dbReference>
<dbReference type="FunFam" id="1.10.1200.10:FF:000005">
    <property type="entry name" value="Nonribosomal peptide synthetase 1"/>
    <property type="match status" value="3"/>
</dbReference>
<dbReference type="OrthoDB" id="9778383at2"/>
<dbReference type="NCBIfam" id="NF003417">
    <property type="entry name" value="PRK04813.1"/>
    <property type="match status" value="3"/>
</dbReference>
<dbReference type="FunFam" id="3.30.300.30:FF:000015">
    <property type="entry name" value="Nonribosomal peptide synthase SidD"/>
    <property type="match status" value="1"/>
</dbReference>
<dbReference type="FunFam" id="3.40.50.12780:FF:000012">
    <property type="entry name" value="Non-ribosomal peptide synthetase"/>
    <property type="match status" value="1"/>
</dbReference>
<feature type="domain" description="Carrier" evidence="6">
    <location>
        <begin position="2859"/>
        <end position="2933"/>
    </location>
</feature>
<keyword evidence="3" id="KW-0596">Phosphopantetheine</keyword>
<evidence type="ECO:0000256" key="5">
    <source>
        <dbReference type="ARBA" id="ARBA00022737"/>
    </source>
</evidence>
<dbReference type="Gene3D" id="1.10.1200.10">
    <property type="entry name" value="ACP-like"/>
    <property type="match status" value="3"/>
</dbReference>
<evidence type="ECO:0000256" key="4">
    <source>
        <dbReference type="ARBA" id="ARBA00022553"/>
    </source>
</evidence>
<dbReference type="Proteomes" id="UP000183788">
    <property type="component" value="Unassembled WGS sequence"/>
</dbReference>
<dbReference type="SUPFAM" id="SSF56801">
    <property type="entry name" value="Acetyl-CoA synthetase-like"/>
    <property type="match status" value="3"/>
</dbReference>
<gene>
    <name evidence="7" type="ORF">SAMN05661012_06028</name>
    <name evidence="8" type="ORF">SR876_33495</name>
</gene>
<keyword evidence="5" id="KW-0677">Repeat</keyword>
<evidence type="ECO:0000313" key="8">
    <source>
        <dbReference type="EMBL" id="WQG89849.1"/>
    </source>
</evidence>
<comment type="cofactor">
    <cofactor evidence="1">
        <name>pantetheine 4'-phosphate</name>
        <dbReference type="ChEBI" id="CHEBI:47942"/>
    </cofactor>
</comment>
<dbReference type="GO" id="GO:0031177">
    <property type="term" value="F:phosphopantetheine binding"/>
    <property type="evidence" value="ECO:0007669"/>
    <property type="project" value="InterPro"/>
</dbReference>
<dbReference type="NCBIfam" id="TIGR01733">
    <property type="entry name" value="AA-adenyl-dom"/>
    <property type="match status" value="3"/>
</dbReference>
<dbReference type="GO" id="GO:0044550">
    <property type="term" value="P:secondary metabolite biosynthetic process"/>
    <property type="evidence" value="ECO:0007669"/>
    <property type="project" value="UniProtKB-ARBA"/>
</dbReference>
<dbReference type="RefSeq" id="WP_072365585.1">
    <property type="nucleotide sequence ID" value="NZ_CP139972.1"/>
</dbReference>
<dbReference type="SUPFAM" id="SSF52777">
    <property type="entry name" value="CoA-dependent acyltransferases"/>
    <property type="match status" value="9"/>
</dbReference>
<dbReference type="PROSITE" id="PS00012">
    <property type="entry name" value="PHOSPHOPANTETHEINE"/>
    <property type="match status" value="3"/>
</dbReference>
<feature type="domain" description="Carrier" evidence="6">
    <location>
        <begin position="1817"/>
        <end position="1892"/>
    </location>
</feature>
<dbReference type="EMBL" id="CP140154">
    <property type="protein sequence ID" value="WQG89849.1"/>
    <property type="molecule type" value="Genomic_DNA"/>
</dbReference>
<dbReference type="CDD" id="cd19531">
    <property type="entry name" value="LCL_NRPS-like"/>
    <property type="match status" value="2"/>
</dbReference>
<dbReference type="Gene3D" id="2.30.38.10">
    <property type="entry name" value="Luciferase, Domain 3"/>
    <property type="match status" value="3"/>
</dbReference>
<keyword evidence="4" id="KW-0597">Phosphoprotein</keyword>
<dbReference type="EMBL" id="FPIZ01000031">
    <property type="protein sequence ID" value="SFW87145.1"/>
    <property type="molecule type" value="Genomic_DNA"/>
</dbReference>
<accession>A0A1K1SS53</accession>
<dbReference type="InterPro" id="IPR010060">
    <property type="entry name" value="NRPS_synth"/>
</dbReference>
<dbReference type="PANTHER" id="PTHR45527">
    <property type="entry name" value="NONRIBOSOMAL PEPTIDE SYNTHETASE"/>
    <property type="match status" value="1"/>
</dbReference>
<name>A0A1K1SS53_9BACT</name>
<keyword evidence="10" id="KW-1185">Reference proteome</keyword>
<dbReference type="GO" id="GO:0003824">
    <property type="term" value="F:catalytic activity"/>
    <property type="evidence" value="ECO:0007669"/>
    <property type="project" value="InterPro"/>
</dbReference>
<dbReference type="CDD" id="cd12117">
    <property type="entry name" value="A_NRPS_Srf_like"/>
    <property type="match status" value="1"/>
</dbReference>
<dbReference type="PANTHER" id="PTHR45527:SF1">
    <property type="entry name" value="FATTY ACID SYNTHASE"/>
    <property type="match status" value="1"/>
</dbReference>
<dbReference type="FunFam" id="3.40.50.980:FF:000001">
    <property type="entry name" value="Non-ribosomal peptide synthetase"/>
    <property type="match status" value="3"/>
</dbReference>
<dbReference type="CDD" id="cd19534">
    <property type="entry name" value="E_NRPS"/>
    <property type="match status" value="1"/>
</dbReference>
<dbReference type="Pfam" id="PF13193">
    <property type="entry name" value="AMP-binding_C"/>
    <property type="match status" value="2"/>
</dbReference>
<evidence type="ECO:0000313" key="10">
    <source>
        <dbReference type="Proteomes" id="UP001326715"/>
    </source>
</evidence>
<dbReference type="SUPFAM" id="SSF47336">
    <property type="entry name" value="ACP-like"/>
    <property type="match status" value="3"/>
</dbReference>
<dbReference type="Gene3D" id="3.30.559.10">
    <property type="entry name" value="Chloramphenicol acetyltransferase-like domain"/>
    <property type="match status" value="4"/>
</dbReference>
<dbReference type="SMART" id="SM00823">
    <property type="entry name" value="PKS_PP"/>
    <property type="match status" value="3"/>
</dbReference>
<dbReference type="CDD" id="cd05930">
    <property type="entry name" value="A_NRPS"/>
    <property type="match status" value="2"/>
</dbReference>
<evidence type="ECO:0000313" key="9">
    <source>
        <dbReference type="Proteomes" id="UP000183788"/>
    </source>
</evidence>
<dbReference type="PROSITE" id="PS50075">
    <property type="entry name" value="CARRIER"/>
    <property type="match status" value="3"/>
</dbReference>
<evidence type="ECO:0000313" key="7">
    <source>
        <dbReference type="EMBL" id="SFW87145.1"/>
    </source>
</evidence>
<evidence type="ECO:0000256" key="3">
    <source>
        <dbReference type="ARBA" id="ARBA00022450"/>
    </source>
</evidence>
<dbReference type="GO" id="GO:0005737">
    <property type="term" value="C:cytoplasm"/>
    <property type="evidence" value="ECO:0007669"/>
    <property type="project" value="TreeGrafter"/>
</dbReference>
<dbReference type="Gene3D" id="3.40.50.980">
    <property type="match status" value="6"/>
</dbReference>
<dbReference type="InterPro" id="IPR010071">
    <property type="entry name" value="AA_adenyl_dom"/>
</dbReference>
<dbReference type="FunFam" id="3.30.300.30:FF:000010">
    <property type="entry name" value="Enterobactin synthetase component F"/>
    <property type="match status" value="1"/>
</dbReference>
<dbReference type="PROSITE" id="PS00455">
    <property type="entry name" value="AMP_BINDING"/>
    <property type="match status" value="3"/>
</dbReference>
<dbReference type="InterPro" id="IPR020845">
    <property type="entry name" value="AMP-binding_CS"/>
</dbReference>
<feature type="domain" description="Carrier" evidence="6">
    <location>
        <begin position="769"/>
        <end position="844"/>
    </location>
</feature>
<proteinExistence type="inferred from homology"/>
<reference evidence="8 10" key="2">
    <citation type="submission" date="2023-11" db="EMBL/GenBank/DDBJ databases">
        <title>MicrobeMod: A computational toolkit for identifying prokaryotic methylation and restriction-modification with nanopore sequencing.</title>
        <authorList>
            <person name="Crits-Christoph A."/>
            <person name="Kang S.C."/>
            <person name="Lee H."/>
            <person name="Ostrov N."/>
        </authorList>
    </citation>
    <scope>NUCLEOTIDE SEQUENCE [LARGE SCALE GENOMIC DNA]</scope>
    <source>
        <strain evidence="8 10">ATCC 23090</strain>
    </source>
</reference>
<protein>
    <submittedName>
        <fullName evidence="7">AMP-binding enzyme C-terminal domain-containing protein</fullName>
    </submittedName>
    <submittedName>
        <fullName evidence="8">Amino acid adenylation domain-containing protein</fullName>
    </submittedName>
</protein>
<dbReference type="InterPro" id="IPR000873">
    <property type="entry name" value="AMP-dep_synth/lig_dom"/>
</dbReference>